<evidence type="ECO:0000256" key="6">
    <source>
        <dbReference type="ARBA" id="ARBA00023244"/>
    </source>
</evidence>
<keyword evidence="6" id="KW-0627">Porphyrin biosynthesis</keyword>
<evidence type="ECO:0000256" key="5">
    <source>
        <dbReference type="ARBA" id="ARBA00023002"/>
    </source>
</evidence>
<dbReference type="InterPro" id="IPR015896">
    <property type="entry name" value="4pyrrol_synth_GluRdtase_dimer"/>
</dbReference>
<evidence type="ECO:0000256" key="1">
    <source>
        <dbReference type="ARBA" id="ARBA00005059"/>
    </source>
</evidence>
<dbReference type="SUPFAM" id="SSF51735">
    <property type="entry name" value="NAD(P)-binding Rossmann-fold domains"/>
    <property type="match status" value="1"/>
</dbReference>
<evidence type="ECO:0000256" key="3">
    <source>
        <dbReference type="ARBA" id="ARBA00012970"/>
    </source>
</evidence>
<sequence>ANRTLGSARQLAEELGGSAIDLQTIPSRLPDADIVIASTASQLPVLGKGMVERAIKSRKHRPVLMVDLAVPRDIEAEVGELRDIYLYSVDDLREIIDANLSSRRKAADEAEIIIHEEIASYRSRHESRTADETLVRFRAHHESIKTDELAKALDRLKKGGAPEEVITQLANQLTSKLLHQPTRQLKSGDDELLKAVADLYQLDDGSRE</sequence>
<dbReference type="PANTHER" id="PTHR43013">
    <property type="entry name" value="GLUTAMYL-TRNA REDUCTASE"/>
    <property type="match status" value="1"/>
</dbReference>
<dbReference type="InterPro" id="IPR036291">
    <property type="entry name" value="NAD(P)-bd_dom_sf"/>
</dbReference>
<dbReference type="Gene3D" id="3.40.50.720">
    <property type="entry name" value="NAD(P)-binding Rossmann-like Domain"/>
    <property type="match status" value="1"/>
</dbReference>
<reference evidence="10" key="1">
    <citation type="submission" date="2018-05" db="EMBL/GenBank/DDBJ databases">
        <authorList>
            <person name="Lanie J.A."/>
            <person name="Ng W.-L."/>
            <person name="Kazmierczak K.M."/>
            <person name="Andrzejewski T.M."/>
            <person name="Davidsen T.M."/>
            <person name="Wayne K.J."/>
            <person name="Tettelin H."/>
            <person name="Glass J.I."/>
            <person name="Rusch D."/>
            <person name="Podicherti R."/>
            <person name="Tsui H.-C.T."/>
            <person name="Winkler M.E."/>
        </authorList>
    </citation>
    <scope>NUCLEOTIDE SEQUENCE</scope>
</reference>
<protein>
    <recommendedName>
        <fullName evidence="3">glutamyl-tRNA reductase</fullName>
        <ecNumber evidence="3">1.2.1.70</ecNumber>
    </recommendedName>
</protein>
<comment type="pathway">
    <text evidence="1">Porphyrin-containing compound metabolism; protoporphyrin-IX biosynthesis; 5-aminolevulinate from L-glutamyl-tRNA(Glu): step 1/2.</text>
</comment>
<organism evidence="10">
    <name type="scientific">marine metagenome</name>
    <dbReference type="NCBI Taxonomy" id="408172"/>
    <lineage>
        <taxon>unclassified sequences</taxon>
        <taxon>metagenomes</taxon>
        <taxon>ecological metagenomes</taxon>
    </lineage>
</organism>
<dbReference type="InterPro" id="IPR036453">
    <property type="entry name" value="GluRdtase_dimer_dom_sf"/>
</dbReference>
<evidence type="ECO:0000259" key="9">
    <source>
        <dbReference type="Pfam" id="PF01488"/>
    </source>
</evidence>
<dbReference type="GO" id="GO:0050661">
    <property type="term" value="F:NADP binding"/>
    <property type="evidence" value="ECO:0007669"/>
    <property type="project" value="InterPro"/>
</dbReference>
<accession>A0A382WIT5</accession>
<dbReference type="Pfam" id="PF01488">
    <property type="entry name" value="Shikimate_DH"/>
    <property type="match status" value="1"/>
</dbReference>
<feature type="non-terminal residue" evidence="10">
    <location>
        <position position="1"/>
    </location>
</feature>
<gene>
    <name evidence="10" type="ORF">METZ01_LOCUS411710</name>
</gene>
<evidence type="ECO:0000259" key="8">
    <source>
        <dbReference type="Pfam" id="PF00745"/>
    </source>
</evidence>
<evidence type="ECO:0000256" key="2">
    <source>
        <dbReference type="ARBA" id="ARBA00005916"/>
    </source>
</evidence>
<feature type="domain" description="Quinate/shikimate 5-dehydrogenase/glutamyl-tRNA reductase" evidence="9">
    <location>
        <begin position="1"/>
        <end position="95"/>
    </location>
</feature>
<dbReference type="Pfam" id="PF00745">
    <property type="entry name" value="GlutR_dimer"/>
    <property type="match status" value="1"/>
</dbReference>
<dbReference type="SUPFAM" id="SSF69075">
    <property type="entry name" value="Glutamyl tRNA-reductase dimerization domain"/>
    <property type="match status" value="1"/>
</dbReference>
<dbReference type="EC" id="1.2.1.70" evidence="3"/>
<comment type="similarity">
    <text evidence="2">Belongs to the glutamyl-tRNA reductase family.</text>
</comment>
<evidence type="ECO:0000256" key="7">
    <source>
        <dbReference type="ARBA" id="ARBA00047464"/>
    </source>
</evidence>
<proteinExistence type="inferred from homology"/>
<keyword evidence="5" id="KW-0560">Oxidoreductase</keyword>
<name>A0A382WIT5_9ZZZZ</name>
<keyword evidence="4" id="KW-0521">NADP</keyword>
<dbReference type="GO" id="GO:0019353">
    <property type="term" value="P:protoporphyrinogen IX biosynthetic process from glutamate"/>
    <property type="evidence" value="ECO:0007669"/>
    <property type="project" value="TreeGrafter"/>
</dbReference>
<dbReference type="AlphaFoldDB" id="A0A382WIT5"/>
<evidence type="ECO:0000256" key="4">
    <source>
        <dbReference type="ARBA" id="ARBA00022857"/>
    </source>
</evidence>
<evidence type="ECO:0000313" key="10">
    <source>
        <dbReference type="EMBL" id="SVD58856.1"/>
    </source>
</evidence>
<feature type="domain" description="Tetrapyrrole biosynthesis glutamyl-tRNA reductase dimerisation" evidence="8">
    <location>
        <begin position="109"/>
        <end position="202"/>
    </location>
</feature>
<dbReference type="GO" id="GO:0008883">
    <property type="term" value="F:glutamyl-tRNA reductase activity"/>
    <property type="evidence" value="ECO:0007669"/>
    <property type="project" value="UniProtKB-EC"/>
</dbReference>
<dbReference type="PANTHER" id="PTHR43013:SF1">
    <property type="entry name" value="GLUTAMYL-TRNA REDUCTASE"/>
    <property type="match status" value="1"/>
</dbReference>
<dbReference type="EMBL" id="UINC01160290">
    <property type="protein sequence ID" value="SVD58856.1"/>
    <property type="molecule type" value="Genomic_DNA"/>
</dbReference>
<dbReference type="FunFam" id="3.40.50.720:FF:000031">
    <property type="entry name" value="Glutamyl-tRNA reductase"/>
    <property type="match status" value="1"/>
</dbReference>
<comment type="catalytic activity">
    <reaction evidence="7">
        <text>(S)-4-amino-5-oxopentanoate + tRNA(Glu) + NADP(+) = L-glutamyl-tRNA(Glu) + NADPH + H(+)</text>
        <dbReference type="Rhea" id="RHEA:12344"/>
        <dbReference type="Rhea" id="RHEA-COMP:9663"/>
        <dbReference type="Rhea" id="RHEA-COMP:9680"/>
        <dbReference type="ChEBI" id="CHEBI:15378"/>
        <dbReference type="ChEBI" id="CHEBI:57501"/>
        <dbReference type="ChEBI" id="CHEBI:57783"/>
        <dbReference type="ChEBI" id="CHEBI:58349"/>
        <dbReference type="ChEBI" id="CHEBI:78442"/>
        <dbReference type="ChEBI" id="CHEBI:78520"/>
        <dbReference type="EC" id="1.2.1.70"/>
    </reaction>
</comment>
<dbReference type="InterPro" id="IPR006151">
    <property type="entry name" value="Shikm_DH/Glu-tRNA_Rdtase"/>
</dbReference>